<protein>
    <submittedName>
        <fullName evidence="1">Uncharacterized protein</fullName>
    </submittedName>
</protein>
<sequence length="91" mass="10597">MSEETPKPARRGLVDEFEYDGVILCYHGLRVARRLAVDGVNPPKRYFRCLIYEYDNDKGCGFHMDWDEVMLPAFSESDDEDNTKKTVKKMS</sequence>
<dbReference type="Proteomes" id="UP001497516">
    <property type="component" value="Chromosome 1"/>
</dbReference>
<evidence type="ECO:0000313" key="2">
    <source>
        <dbReference type="Proteomes" id="UP001497516"/>
    </source>
</evidence>
<reference evidence="1 2" key="1">
    <citation type="submission" date="2024-04" db="EMBL/GenBank/DDBJ databases">
        <authorList>
            <person name="Fracassetti M."/>
        </authorList>
    </citation>
    <scope>NUCLEOTIDE SEQUENCE [LARGE SCALE GENOMIC DNA]</scope>
</reference>
<keyword evidence="2" id="KW-1185">Reference proteome</keyword>
<evidence type="ECO:0000313" key="1">
    <source>
        <dbReference type="EMBL" id="CAL1354601.1"/>
    </source>
</evidence>
<proteinExistence type="predicted"/>
<accession>A0AAV2CFL5</accession>
<dbReference type="EMBL" id="OZ034813">
    <property type="protein sequence ID" value="CAL1354601.1"/>
    <property type="molecule type" value="Genomic_DNA"/>
</dbReference>
<organism evidence="1 2">
    <name type="scientific">Linum trigynum</name>
    <dbReference type="NCBI Taxonomy" id="586398"/>
    <lineage>
        <taxon>Eukaryota</taxon>
        <taxon>Viridiplantae</taxon>
        <taxon>Streptophyta</taxon>
        <taxon>Embryophyta</taxon>
        <taxon>Tracheophyta</taxon>
        <taxon>Spermatophyta</taxon>
        <taxon>Magnoliopsida</taxon>
        <taxon>eudicotyledons</taxon>
        <taxon>Gunneridae</taxon>
        <taxon>Pentapetalae</taxon>
        <taxon>rosids</taxon>
        <taxon>fabids</taxon>
        <taxon>Malpighiales</taxon>
        <taxon>Linaceae</taxon>
        <taxon>Linum</taxon>
    </lineage>
</organism>
<name>A0AAV2CFL5_9ROSI</name>
<dbReference type="AlphaFoldDB" id="A0AAV2CFL5"/>
<gene>
    <name evidence="1" type="ORF">LTRI10_LOCUS2402</name>
</gene>